<dbReference type="Proteomes" id="UP001515943">
    <property type="component" value="Unassembled WGS sequence"/>
</dbReference>
<dbReference type="RefSeq" id="WP_167977384.1">
    <property type="nucleotide sequence ID" value="NZ_VSRL01000134.1"/>
</dbReference>
<feature type="domain" description="DUF6968" evidence="1">
    <location>
        <begin position="15"/>
        <end position="97"/>
    </location>
</feature>
<accession>A0ABX1FPQ2</accession>
<evidence type="ECO:0000313" key="2">
    <source>
        <dbReference type="EMBL" id="NKE60725.1"/>
    </source>
</evidence>
<comment type="caution">
    <text evidence="2">The sequence shown here is derived from an EMBL/GenBank/DDBJ whole genome shotgun (WGS) entry which is preliminary data.</text>
</comment>
<proteinExistence type="predicted"/>
<protein>
    <recommendedName>
        <fullName evidence="1">DUF6968 domain-containing protein</fullName>
    </recommendedName>
</protein>
<evidence type="ECO:0000313" key="3">
    <source>
        <dbReference type="Proteomes" id="UP001515943"/>
    </source>
</evidence>
<name>A0ABX1FPQ2_9PSEU</name>
<dbReference type="InterPro" id="IPR054241">
    <property type="entry name" value="DUF6968"/>
</dbReference>
<sequence>MELGEIVAERRIEGVAQDGSHFEVVIRFGAPRPDPLSSNGDWECPHQIVGLGDETVDAAFGADSLQALLLSVYAVRIKLAESDGTLDWLGMPELGLTVDPLLSTLTHPVPGTS</sequence>
<dbReference type="EMBL" id="VSRL01000134">
    <property type="protein sequence ID" value="NKE60725.1"/>
    <property type="molecule type" value="Genomic_DNA"/>
</dbReference>
<evidence type="ECO:0000259" key="1">
    <source>
        <dbReference type="Pfam" id="PF22302"/>
    </source>
</evidence>
<gene>
    <name evidence="2" type="ORF">FXN61_29630</name>
</gene>
<keyword evidence="3" id="KW-1185">Reference proteome</keyword>
<organism evidence="2 3">
    <name type="scientific">Lentzea indica</name>
    <dbReference type="NCBI Taxonomy" id="2604800"/>
    <lineage>
        <taxon>Bacteria</taxon>
        <taxon>Bacillati</taxon>
        <taxon>Actinomycetota</taxon>
        <taxon>Actinomycetes</taxon>
        <taxon>Pseudonocardiales</taxon>
        <taxon>Pseudonocardiaceae</taxon>
        <taxon>Lentzea</taxon>
    </lineage>
</organism>
<reference evidence="2 3" key="1">
    <citation type="submission" date="2019-08" db="EMBL/GenBank/DDBJ databases">
        <title>Lentzea from Indian Himalayas.</title>
        <authorList>
            <person name="Mandal S."/>
            <person name="Mallick Gupta A."/>
            <person name="Maiti P.K."/>
            <person name="Sarkar J."/>
            <person name="Mandal S."/>
        </authorList>
    </citation>
    <scope>NUCLEOTIDE SEQUENCE [LARGE SCALE GENOMIC DNA]</scope>
    <source>
        <strain evidence="2 3">PSKA42</strain>
    </source>
</reference>
<dbReference type="Pfam" id="PF22302">
    <property type="entry name" value="DUF6968"/>
    <property type="match status" value="1"/>
</dbReference>